<dbReference type="Pfam" id="PF07331">
    <property type="entry name" value="TctB"/>
    <property type="match status" value="1"/>
</dbReference>
<gene>
    <name evidence="3" type="ORF">HY618_07500</name>
</gene>
<feature type="transmembrane region" description="Helical" evidence="1">
    <location>
        <begin position="109"/>
        <end position="130"/>
    </location>
</feature>
<dbReference type="EMBL" id="JACQRX010000326">
    <property type="protein sequence ID" value="MBI4252289.1"/>
    <property type="molecule type" value="Genomic_DNA"/>
</dbReference>
<dbReference type="InterPro" id="IPR009936">
    <property type="entry name" value="DUF1468"/>
</dbReference>
<feature type="transmembrane region" description="Helical" evidence="1">
    <location>
        <begin position="26"/>
        <end position="48"/>
    </location>
</feature>
<evidence type="ECO:0000259" key="2">
    <source>
        <dbReference type="Pfam" id="PF07331"/>
    </source>
</evidence>
<organism evidence="3 4">
    <name type="scientific">Tectimicrobiota bacterium</name>
    <dbReference type="NCBI Taxonomy" id="2528274"/>
    <lineage>
        <taxon>Bacteria</taxon>
        <taxon>Pseudomonadati</taxon>
        <taxon>Nitrospinota/Tectimicrobiota group</taxon>
        <taxon>Candidatus Tectimicrobiota</taxon>
    </lineage>
</organism>
<dbReference type="AlphaFoldDB" id="A0A932ZVL7"/>
<evidence type="ECO:0000256" key="1">
    <source>
        <dbReference type="SAM" id="Phobius"/>
    </source>
</evidence>
<comment type="caution">
    <text evidence="3">The sequence shown here is derived from an EMBL/GenBank/DDBJ whole genome shotgun (WGS) entry which is preliminary data.</text>
</comment>
<dbReference type="Proteomes" id="UP000752292">
    <property type="component" value="Unassembled WGS sequence"/>
</dbReference>
<feature type="domain" description="DUF1468" evidence="2">
    <location>
        <begin position="5"/>
        <end position="133"/>
    </location>
</feature>
<sequence>MAGSLVLLWATLHLSKAPLVPIGPAFYPRILLSVSAGLSVLLIASDFLRRRRPAAREARYRLVVLTFLIFGGYVFLLSPLGYRVSTFLFTLILQAVIDPPRGGKGWLRVLAVALAATAVTYYAFEVYLYVLLPRGWVTGF</sequence>
<proteinExistence type="predicted"/>
<name>A0A932ZVL7_UNCTE</name>
<keyword evidence="1" id="KW-0812">Transmembrane</keyword>
<protein>
    <submittedName>
        <fullName evidence="3">Tripartite tricarboxylate transporter TctB family protein</fullName>
    </submittedName>
</protein>
<keyword evidence="1" id="KW-0472">Membrane</keyword>
<evidence type="ECO:0000313" key="4">
    <source>
        <dbReference type="Proteomes" id="UP000752292"/>
    </source>
</evidence>
<reference evidence="3" key="1">
    <citation type="submission" date="2020-07" db="EMBL/GenBank/DDBJ databases">
        <title>Huge and variable diversity of episymbiotic CPR bacteria and DPANN archaea in groundwater ecosystems.</title>
        <authorList>
            <person name="He C.Y."/>
            <person name="Keren R."/>
            <person name="Whittaker M."/>
            <person name="Farag I.F."/>
            <person name="Doudna J."/>
            <person name="Cate J.H.D."/>
            <person name="Banfield J.F."/>
        </authorList>
    </citation>
    <scope>NUCLEOTIDE SEQUENCE</scope>
    <source>
        <strain evidence="3">NC_groundwater_1370_Ag_S-0.2um_69_93</strain>
    </source>
</reference>
<keyword evidence="1" id="KW-1133">Transmembrane helix</keyword>
<feature type="transmembrane region" description="Helical" evidence="1">
    <location>
        <begin position="60"/>
        <end position="76"/>
    </location>
</feature>
<evidence type="ECO:0000313" key="3">
    <source>
        <dbReference type="EMBL" id="MBI4252289.1"/>
    </source>
</evidence>
<accession>A0A932ZVL7</accession>